<dbReference type="InterPro" id="IPR013595">
    <property type="entry name" value="Pept_S33_TAP-like_C"/>
</dbReference>
<dbReference type="InterPro" id="IPR029058">
    <property type="entry name" value="AB_hydrolase_fold"/>
</dbReference>
<feature type="region of interest" description="Disordered" evidence="4">
    <location>
        <begin position="141"/>
        <end position="161"/>
    </location>
</feature>
<evidence type="ECO:0000256" key="3">
    <source>
        <dbReference type="ARBA" id="ARBA00022801"/>
    </source>
</evidence>
<name>A0A101Q400_STRCK</name>
<dbReference type="Proteomes" id="UP000053398">
    <property type="component" value="Unassembled WGS sequence"/>
</dbReference>
<dbReference type="InterPro" id="IPR000073">
    <property type="entry name" value="AB_hydrolase_1"/>
</dbReference>
<keyword evidence="9" id="KW-1185">Reference proteome</keyword>
<dbReference type="RefSeq" id="WP_059264299.1">
    <property type="nucleotide sequence ID" value="NZ_KQ948359.1"/>
</dbReference>
<dbReference type="PANTHER" id="PTHR43248:SF29">
    <property type="entry name" value="TRIPEPTIDYL AMINOPEPTIDASE"/>
    <property type="match status" value="1"/>
</dbReference>
<dbReference type="PANTHER" id="PTHR43248">
    <property type="entry name" value="2-SUCCINYL-6-HYDROXY-2,4-CYCLOHEXADIENE-1-CARBOXYLATE SYNTHASE"/>
    <property type="match status" value="1"/>
</dbReference>
<dbReference type="Gene3D" id="3.40.50.1820">
    <property type="entry name" value="alpha/beta hydrolase"/>
    <property type="match status" value="1"/>
</dbReference>
<dbReference type="GO" id="GO:0008233">
    <property type="term" value="F:peptidase activity"/>
    <property type="evidence" value="ECO:0007669"/>
    <property type="project" value="UniProtKB-KW"/>
</dbReference>
<evidence type="ECO:0000259" key="7">
    <source>
        <dbReference type="Pfam" id="PF08386"/>
    </source>
</evidence>
<evidence type="ECO:0000256" key="5">
    <source>
        <dbReference type="SAM" id="SignalP"/>
    </source>
</evidence>
<feature type="region of interest" description="Disordered" evidence="4">
    <location>
        <begin position="516"/>
        <end position="535"/>
    </location>
</feature>
<accession>A0A101Q400</accession>
<reference evidence="8 9" key="1">
    <citation type="submission" date="2015-10" db="EMBL/GenBank/DDBJ databases">
        <title>Draft genome sequence of Streptomyces corchorusii DSM 40340, type strain for the species Streptomyces corchorusii.</title>
        <authorList>
            <person name="Ruckert C."/>
            <person name="Winkler A."/>
            <person name="Kalinowski J."/>
            <person name="Kampfer P."/>
            <person name="Glaeser S."/>
        </authorList>
    </citation>
    <scope>NUCLEOTIDE SEQUENCE [LARGE SCALE GENOMIC DNA]</scope>
    <source>
        <strain evidence="8 9">DSM 40340</strain>
    </source>
</reference>
<feature type="domain" description="Peptidase S33 tripeptidyl aminopeptidase-like C-terminal" evidence="7">
    <location>
        <begin position="418"/>
        <end position="520"/>
    </location>
</feature>
<feature type="chain" id="PRO_5007103362" evidence="5">
    <location>
        <begin position="34"/>
        <end position="535"/>
    </location>
</feature>
<dbReference type="Pfam" id="PF08386">
    <property type="entry name" value="Abhydrolase_4"/>
    <property type="match status" value="1"/>
</dbReference>
<organism evidence="8 9">
    <name type="scientific">Streptomyces corchorusii</name>
    <name type="common">Streptomyces chibaensis</name>
    <dbReference type="NCBI Taxonomy" id="1903"/>
    <lineage>
        <taxon>Bacteria</taxon>
        <taxon>Bacillati</taxon>
        <taxon>Actinomycetota</taxon>
        <taxon>Actinomycetes</taxon>
        <taxon>Kitasatosporales</taxon>
        <taxon>Streptomycetaceae</taxon>
        <taxon>Streptomyces</taxon>
    </lineage>
</organism>
<feature type="compositionally biased region" description="Low complexity" evidence="4">
    <location>
        <begin position="522"/>
        <end position="535"/>
    </location>
</feature>
<dbReference type="SUPFAM" id="SSF53474">
    <property type="entry name" value="alpha/beta-Hydrolases"/>
    <property type="match status" value="1"/>
</dbReference>
<keyword evidence="3" id="KW-0378">Hydrolase</keyword>
<dbReference type="InterPro" id="IPR051601">
    <property type="entry name" value="Serine_prot/Carboxylest_S33"/>
</dbReference>
<gene>
    <name evidence="8" type="ORF">AQJ11_23735</name>
</gene>
<keyword evidence="2 5" id="KW-0732">Signal</keyword>
<feature type="domain" description="AB hydrolase-1" evidence="6">
    <location>
        <begin position="119"/>
        <end position="305"/>
    </location>
</feature>
<comment type="caution">
    <text evidence="8">The sequence shown here is derived from an EMBL/GenBank/DDBJ whole genome shotgun (WGS) entry which is preliminary data.</text>
</comment>
<protein>
    <submittedName>
        <fullName evidence="8">Protease</fullName>
    </submittedName>
</protein>
<evidence type="ECO:0000259" key="6">
    <source>
        <dbReference type="Pfam" id="PF00561"/>
    </source>
</evidence>
<dbReference type="EMBL" id="LMWP01000026">
    <property type="protein sequence ID" value="KUN22990.1"/>
    <property type="molecule type" value="Genomic_DNA"/>
</dbReference>
<proteinExistence type="inferred from homology"/>
<dbReference type="AlphaFoldDB" id="A0A101Q400"/>
<feature type="signal peptide" evidence="5">
    <location>
        <begin position="1"/>
        <end position="33"/>
    </location>
</feature>
<evidence type="ECO:0000256" key="2">
    <source>
        <dbReference type="ARBA" id="ARBA00022729"/>
    </source>
</evidence>
<dbReference type="GO" id="GO:0006508">
    <property type="term" value="P:proteolysis"/>
    <property type="evidence" value="ECO:0007669"/>
    <property type="project" value="UniProtKB-KW"/>
</dbReference>
<dbReference type="Pfam" id="PF00561">
    <property type="entry name" value="Abhydrolase_1"/>
    <property type="match status" value="1"/>
</dbReference>
<evidence type="ECO:0000313" key="8">
    <source>
        <dbReference type="EMBL" id="KUN22990.1"/>
    </source>
</evidence>
<sequence>MLAKLSTRPAVRRCAGASALALALFGAGLPAAAADQPQPDLSRFYRQKLTWAPCRGTAMPKDLQCAKVTVPLDYARPGAGTLDVALARYRASGTSQGSLLLNFGGPGAAGIPSLAAEGKQFMDLTKGYDLVTFDPRGVGRSSPVSCGDGSDEASAVTEKDTDISRPRTLLNRLRQAADQCARSSGPVLAHIGTVNASRDLDVIRQALGDGRLNYLGFSYGSRLGAVYAAQFPGKVGRVVLDGVDTLTESLAEQGVAGAEGQQTALDDFLDWCTTDLGCPFGRDRRRAGDQVIRLVRSLDENPVPTDFGGSFSGQDLVGAIGQALYSRDLWPSLERALASLVDDGDTRGVLAFTTGGIGLPSHERHRTDGGLTDAQDVPADNLPAALMAINCADDPDRPTAARLTEDLKDLRAAYDQASPVFGRYRLTQLLLYYGRPRGTDFIRDRVKDVRSAKMLLVGTRGDPATPYRWAVETADRLGPSAVVLDNKGEGHTGYSSSLCVHRKVNDFLLYGSLPASGSSCPADASRQSAASDSTG</sequence>
<evidence type="ECO:0000256" key="1">
    <source>
        <dbReference type="ARBA" id="ARBA00010088"/>
    </source>
</evidence>
<comment type="similarity">
    <text evidence="1">Belongs to the peptidase S33 family.</text>
</comment>
<evidence type="ECO:0000313" key="9">
    <source>
        <dbReference type="Proteomes" id="UP000053398"/>
    </source>
</evidence>
<keyword evidence="8" id="KW-0645">Protease</keyword>
<evidence type="ECO:0000256" key="4">
    <source>
        <dbReference type="SAM" id="MobiDB-lite"/>
    </source>
</evidence>